<protein>
    <submittedName>
        <fullName evidence="1">Uncharacterized protein</fullName>
    </submittedName>
</protein>
<evidence type="ECO:0000313" key="1">
    <source>
        <dbReference type="EMBL" id="GCD10576.1"/>
    </source>
</evidence>
<dbReference type="AlphaFoldDB" id="A0A401UM14"/>
<sequence length="59" mass="6880">MLCTILNKKVIDVALRHGMNEYNIPKWKAFMELKKNFEGKMGKSIYSILPGVIENTFEF</sequence>
<evidence type="ECO:0000313" key="2">
    <source>
        <dbReference type="Proteomes" id="UP000287872"/>
    </source>
</evidence>
<dbReference type="EMBL" id="BHYK01000010">
    <property type="protein sequence ID" value="GCD10576.1"/>
    <property type="molecule type" value="Genomic_DNA"/>
</dbReference>
<dbReference type="OrthoDB" id="9794480at2"/>
<accession>A0A401UM14</accession>
<gene>
    <name evidence="1" type="ORF">Ctaglu_21990</name>
</gene>
<reference evidence="1 2" key="1">
    <citation type="submission" date="2018-11" db="EMBL/GenBank/DDBJ databases">
        <title>Genome sequencing and assembly of Clostridium tagluense strain A121.</title>
        <authorList>
            <person name="Murakami T."/>
            <person name="Segawa T."/>
            <person name="Shcherbakova V.A."/>
            <person name="Mori H."/>
            <person name="Yoshimura Y."/>
        </authorList>
    </citation>
    <scope>NUCLEOTIDE SEQUENCE [LARGE SCALE GENOMIC DNA]</scope>
    <source>
        <strain evidence="1 2">A121</strain>
    </source>
</reference>
<dbReference type="Proteomes" id="UP000287872">
    <property type="component" value="Unassembled WGS sequence"/>
</dbReference>
<name>A0A401UM14_9CLOT</name>
<organism evidence="1 2">
    <name type="scientific">Clostridium tagluense</name>
    <dbReference type="NCBI Taxonomy" id="360422"/>
    <lineage>
        <taxon>Bacteria</taxon>
        <taxon>Bacillati</taxon>
        <taxon>Bacillota</taxon>
        <taxon>Clostridia</taxon>
        <taxon>Eubacteriales</taxon>
        <taxon>Clostridiaceae</taxon>
        <taxon>Clostridium</taxon>
    </lineage>
</organism>
<keyword evidence="2" id="KW-1185">Reference proteome</keyword>
<comment type="caution">
    <text evidence="1">The sequence shown here is derived from an EMBL/GenBank/DDBJ whole genome shotgun (WGS) entry which is preliminary data.</text>
</comment>
<proteinExistence type="predicted"/>